<evidence type="ECO:0000259" key="4">
    <source>
        <dbReference type="Pfam" id="PF02852"/>
    </source>
</evidence>
<feature type="domain" description="FAD/NAD(P)-binding" evidence="5">
    <location>
        <begin position="5"/>
        <end position="317"/>
    </location>
</feature>
<organism evidence="6 7">
    <name type="scientific">Simplicispira suum</name>
    <dbReference type="NCBI Taxonomy" id="2109915"/>
    <lineage>
        <taxon>Bacteria</taxon>
        <taxon>Pseudomonadati</taxon>
        <taxon>Pseudomonadota</taxon>
        <taxon>Betaproteobacteria</taxon>
        <taxon>Burkholderiales</taxon>
        <taxon>Comamonadaceae</taxon>
        <taxon>Simplicispira</taxon>
    </lineage>
</organism>
<dbReference type="EMBL" id="CP027669">
    <property type="protein sequence ID" value="AVO43350.1"/>
    <property type="molecule type" value="Genomic_DNA"/>
</dbReference>
<reference evidence="6 7" key="1">
    <citation type="submission" date="2018-03" db="EMBL/GenBank/DDBJ databases">
        <title>Genome sequencing of Simplicispira sp.</title>
        <authorList>
            <person name="Kim S.-J."/>
            <person name="Heo J."/>
            <person name="Kwon S.-W."/>
        </authorList>
    </citation>
    <scope>NUCLEOTIDE SEQUENCE [LARGE SCALE GENOMIC DNA]</scope>
    <source>
        <strain evidence="6 7">SC1-8</strain>
    </source>
</reference>
<dbReference type="PRINTS" id="PR00411">
    <property type="entry name" value="PNDRDTASEI"/>
</dbReference>
<accession>A0A2S0N5C7</accession>
<evidence type="ECO:0000313" key="6">
    <source>
        <dbReference type="EMBL" id="AVO43350.1"/>
    </source>
</evidence>
<keyword evidence="2" id="KW-0285">Flavoprotein</keyword>
<dbReference type="InterPro" id="IPR023753">
    <property type="entry name" value="FAD/NAD-binding_dom"/>
</dbReference>
<dbReference type="SUPFAM" id="SSF55424">
    <property type="entry name" value="FAD/NAD-linked reductases, dimerisation (C-terminal) domain"/>
    <property type="match status" value="1"/>
</dbReference>
<dbReference type="InterPro" id="IPR016156">
    <property type="entry name" value="FAD/NAD-linked_Rdtase_dimer_sf"/>
</dbReference>
<sequence>MQKHFDVIILGAGTAGLAALSEVRKRTDNFLVVNAGPYGTTCARVGCMPSKLLIEAANAYHRRLTFDAFGIRGSEALSVDFPAVMERLRALRDNFVAGTVKLTDTLGERSIAGHARLLGPDTVEVNGERLSARAIILATGSHPFVPPAWKAFGERILTTDTLFEQRQIGPRLGVVGLGPVGAELAQALARLDVQVSAFAKSASIAGLADPDTLAVLHSALESEMQLHLGHDVVLEADPDGIAIVSGNTRTVVDQVLAAVGRRPNVAGLGLETLGVPLDEHGMPAFHPGSSQVGDLRVFIAGDVNRDRPLLHEAADEGHIAGMNALADEVRCFERRSSLAIVFTEPQVAMVGASARELAGQDVEVGSVSFANQGRARAGQRNAGRIVLYADRADGTLLGAELCAPAGEHLAHLLGLAHSRGLSVHDLLAMPIYHPVLEEGLRTALRDVSRKLPGRPASDLAHCAPLGAPALE</sequence>
<gene>
    <name evidence="6" type="ORF">C6571_17490</name>
</gene>
<comment type="cofactor">
    <cofactor evidence="1">
        <name>FAD</name>
        <dbReference type="ChEBI" id="CHEBI:57692"/>
    </cofactor>
</comment>
<evidence type="ECO:0000259" key="5">
    <source>
        <dbReference type="Pfam" id="PF07992"/>
    </source>
</evidence>
<evidence type="ECO:0000256" key="2">
    <source>
        <dbReference type="ARBA" id="ARBA00022630"/>
    </source>
</evidence>
<dbReference type="PANTHER" id="PTHR43014">
    <property type="entry name" value="MERCURIC REDUCTASE"/>
    <property type="match status" value="1"/>
</dbReference>
<feature type="domain" description="Pyridine nucleotide-disulphide oxidoreductase dimerisation" evidence="4">
    <location>
        <begin position="340"/>
        <end position="443"/>
    </location>
</feature>
<dbReference type="AlphaFoldDB" id="A0A2S0N5C7"/>
<dbReference type="InterPro" id="IPR004099">
    <property type="entry name" value="Pyr_nucl-diS_OxRdtase_dimer"/>
</dbReference>
<dbReference type="Gene3D" id="3.30.390.30">
    <property type="match status" value="1"/>
</dbReference>
<dbReference type="PANTHER" id="PTHR43014:SF4">
    <property type="entry name" value="PYRIDINE NUCLEOTIDE-DISULFIDE OXIDOREDUCTASE RCLA-RELATED"/>
    <property type="match status" value="1"/>
</dbReference>
<dbReference type="Gene3D" id="3.50.50.60">
    <property type="entry name" value="FAD/NAD(P)-binding domain"/>
    <property type="match status" value="2"/>
</dbReference>
<dbReference type="KEGG" id="simp:C6571_17490"/>
<dbReference type="NCBIfam" id="NF004939">
    <property type="entry name" value="PRK06292.1-1"/>
    <property type="match status" value="1"/>
</dbReference>
<dbReference type="InterPro" id="IPR036188">
    <property type="entry name" value="FAD/NAD-bd_sf"/>
</dbReference>
<dbReference type="PRINTS" id="PR00368">
    <property type="entry name" value="FADPNR"/>
</dbReference>
<dbReference type="OrthoDB" id="178496at2"/>
<dbReference type="GO" id="GO:0003955">
    <property type="term" value="F:NAD(P)H dehydrogenase (quinone) activity"/>
    <property type="evidence" value="ECO:0007669"/>
    <property type="project" value="TreeGrafter"/>
</dbReference>
<evidence type="ECO:0000313" key="7">
    <source>
        <dbReference type="Proteomes" id="UP000239326"/>
    </source>
</evidence>
<evidence type="ECO:0000256" key="3">
    <source>
        <dbReference type="ARBA" id="ARBA00022827"/>
    </source>
</evidence>
<dbReference type="SUPFAM" id="SSF51905">
    <property type="entry name" value="FAD/NAD(P)-binding domain"/>
    <property type="match status" value="2"/>
</dbReference>
<name>A0A2S0N5C7_9BURK</name>
<dbReference type="Proteomes" id="UP000239326">
    <property type="component" value="Chromosome"/>
</dbReference>
<dbReference type="Pfam" id="PF07992">
    <property type="entry name" value="Pyr_redox_2"/>
    <property type="match status" value="1"/>
</dbReference>
<dbReference type="RefSeq" id="WP_106448323.1">
    <property type="nucleotide sequence ID" value="NZ_CP027669.1"/>
</dbReference>
<dbReference type="GO" id="GO:0050660">
    <property type="term" value="F:flavin adenine dinucleotide binding"/>
    <property type="evidence" value="ECO:0007669"/>
    <property type="project" value="TreeGrafter"/>
</dbReference>
<protein>
    <submittedName>
        <fullName evidence="6">Dihydrolipoyl dehydrogenase</fullName>
    </submittedName>
</protein>
<dbReference type="Pfam" id="PF02852">
    <property type="entry name" value="Pyr_redox_dim"/>
    <property type="match status" value="1"/>
</dbReference>
<keyword evidence="7" id="KW-1185">Reference proteome</keyword>
<evidence type="ECO:0000256" key="1">
    <source>
        <dbReference type="ARBA" id="ARBA00001974"/>
    </source>
</evidence>
<proteinExistence type="predicted"/>
<keyword evidence="3" id="KW-0274">FAD</keyword>